<gene>
    <name evidence="2" type="ORF">NP777_41870</name>
</gene>
<dbReference type="EMBL" id="JANIAA010000051">
    <property type="protein sequence ID" value="MCQ8194669.1"/>
    <property type="molecule type" value="Genomic_DNA"/>
</dbReference>
<dbReference type="InterPro" id="IPR007374">
    <property type="entry name" value="ASCH_domain"/>
</dbReference>
<dbReference type="SUPFAM" id="SSF88697">
    <property type="entry name" value="PUA domain-like"/>
    <property type="match status" value="1"/>
</dbReference>
<evidence type="ECO:0000313" key="2">
    <source>
        <dbReference type="EMBL" id="MCQ8194669.1"/>
    </source>
</evidence>
<protein>
    <submittedName>
        <fullName evidence="2">ASCH domain-containing protein</fullName>
    </submittedName>
</protein>
<organism evidence="2 3">
    <name type="scientific">Streptomyces rugosispiralis</name>
    <dbReference type="NCBI Taxonomy" id="2967341"/>
    <lineage>
        <taxon>Bacteria</taxon>
        <taxon>Bacillati</taxon>
        <taxon>Actinomycetota</taxon>
        <taxon>Actinomycetes</taxon>
        <taxon>Kitasatosporales</taxon>
        <taxon>Streptomycetaceae</taxon>
        <taxon>Streptomyces</taxon>
    </lineage>
</organism>
<dbReference type="InterPro" id="IPR015947">
    <property type="entry name" value="PUA-like_sf"/>
</dbReference>
<evidence type="ECO:0000313" key="3">
    <source>
        <dbReference type="Proteomes" id="UP001204746"/>
    </source>
</evidence>
<accession>A0ABT1VD18</accession>
<reference evidence="2 3" key="1">
    <citation type="submission" date="2022-07" db="EMBL/GenBank/DDBJ databases">
        <authorList>
            <person name="Phongsopitanun W."/>
            <person name="Tanasupawat S."/>
        </authorList>
    </citation>
    <scope>NUCLEOTIDE SEQUENCE [LARGE SCALE GENOMIC DNA]</scope>
    <source>
        <strain evidence="2 3">RCU-064</strain>
    </source>
</reference>
<proteinExistence type="predicted"/>
<evidence type="ECO:0000259" key="1">
    <source>
        <dbReference type="Pfam" id="PF04266"/>
    </source>
</evidence>
<name>A0ABT1VD18_9ACTN</name>
<dbReference type="Gene3D" id="2.30.130.30">
    <property type="entry name" value="Hypothetical protein"/>
    <property type="match status" value="1"/>
</dbReference>
<feature type="domain" description="ASCH" evidence="1">
    <location>
        <begin position="5"/>
        <end position="41"/>
    </location>
</feature>
<dbReference type="Pfam" id="PF04266">
    <property type="entry name" value="ASCH"/>
    <property type="match status" value="1"/>
</dbReference>
<sequence>MIYALTIRQPWAALIAYGDKRVENRVWASQYRGPLLIHAGKTLDTKAMRLPLVASALRALRARGVELTLGAVIAVADLDGYHAPDHEDEPCSPWAFPDHVHFDLGQVLALPKPVSCSGRQKLWKPSEKLLQRIRVQLSDEQAGRFLREEAAAC</sequence>
<keyword evidence="3" id="KW-1185">Reference proteome</keyword>
<comment type="caution">
    <text evidence="2">The sequence shown here is derived from an EMBL/GenBank/DDBJ whole genome shotgun (WGS) entry which is preliminary data.</text>
</comment>
<dbReference type="Proteomes" id="UP001204746">
    <property type="component" value="Unassembled WGS sequence"/>
</dbReference>
<dbReference type="RefSeq" id="WP_256655431.1">
    <property type="nucleotide sequence ID" value="NZ_JANIAA010000051.1"/>
</dbReference>